<feature type="region of interest" description="Disordered" evidence="1">
    <location>
        <begin position="257"/>
        <end position="287"/>
    </location>
</feature>
<accession>A0AAV8V7P2</accession>
<sequence length="287" mass="31944">MVVDAFTKYTLAKPTKTLSSAEVIENLRWIFGEFGYPRRIISDQGLAFTSKAFASFLAEKGVKHVTNAIATPRANGQVERANRTIIEAITASATGEARWDEQLPEILWGINHTKNASTRFSPPELLFSYQGGRVADLSTGDDTAAVGRKRVHANRRQADENLHKAASRMKARYDKRRKIATEHKVGDLVLWRQAATALNEKGVNRKMANKYDGPYKVIKVLGNDRYQITSLQGVRGYKRFKAVVAVDALRKYQSGAVNVGEESGEDSEDSEVDRSGRQDLIDLLEGE</sequence>
<name>A0AAV8V7P2_9CUCU</name>
<dbReference type="InterPro" id="IPR050951">
    <property type="entry name" value="Retrovirus_Pol_polyprotein"/>
</dbReference>
<evidence type="ECO:0000313" key="3">
    <source>
        <dbReference type="EMBL" id="KAJ8910137.1"/>
    </source>
</evidence>
<organism evidence="3 4">
    <name type="scientific">Exocentrus adspersus</name>
    <dbReference type="NCBI Taxonomy" id="1586481"/>
    <lineage>
        <taxon>Eukaryota</taxon>
        <taxon>Metazoa</taxon>
        <taxon>Ecdysozoa</taxon>
        <taxon>Arthropoda</taxon>
        <taxon>Hexapoda</taxon>
        <taxon>Insecta</taxon>
        <taxon>Pterygota</taxon>
        <taxon>Neoptera</taxon>
        <taxon>Endopterygota</taxon>
        <taxon>Coleoptera</taxon>
        <taxon>Polyphaga</taxon>
        <taxon>Cucujiformia</taxon>
        <taxon>Chrysomeloidea</taxon>
        <taxon>Cerambycidae</taxon>
        <taxon>Lamiinae</taxon>
        <taxon>Acanthocinini</taxon>
        <taxon>Exocentrus</taxon>
    </lineage>
</organism>
<dbReference type="Gene3D" id="3.30.420.10">
    <property type="entry name" value="Ribonuclease H-like superfamily/Ribonuclease H"/>
    <property type="match status" value="1"/>
</dbReference>
<dbReference type="InterPro" id="IPR012337">
    <property type="entry name" value="RNaseH-like_sf"/>
</dbReference>
<dbReference type="GO" id="GO:0015074">
    <property type="term" value="P:DNA integration"/>
    <property type="evidence" value="ECO:0007669"/>
    <property type="project" value="InterPro"/>
</dbReference>
<dbReference type="InterPro" id="IPR036397">
    <property type="entry name" value="RNaseH_sf"/>
</dbReference>
<gene>
    <name evidence="3" type="ORF">NQ315_016106</name>
</gene>
<dbReference type="InterPro" id="IPR001584">
    <property type="entry name" value="Integrase_cat-core"/>
</dbReference>
<reference evidence="3 4" key="1">
    <citation type="journal article" date="2023" name="Insect Mol. Biol.">
        <title>Genome sequencing provides insights into the evolution of gene families encoding plant cell wall-degrading enzymes in longhorned beetles.</title>
        <authorList>
            <person name="Shin N.R."/>
            <person name="Okamura Y."/>
            <person name="Kirsch R."/>
            <person name="Pauchet Y."/>
        </authorList>
    </citation>
    <scope>NUCLEOTIDE SEQUENCE [LARGE SCALE GENOMIC DNA]</scope>
    <source>
        <strain evidence="3">EAD_L_NR</strain>
    </source>
</reference>
<dbReference type="GO" id="GO:0003676">
    <property type="term" value="F:nucleic acid binding"/>
    <property type="evidence" value="ECO:0007669"/>
    <property type="project" value="InterPro"/>
</dbReference>
<protein>
    <recommendedName>
        <fullName evidence="2">Integrase catalytic domain-containing protein</fullName>
    </recommendedName>
</protein>
<dbReference type="SUPFAM" id="SSF53098">
    <property type="entry name" value="Ribonuclease H-like"/>
    <property type="match status" value="1"/>
</dbReference>
<dbReference type="Pfam" id="PF00665">
    <property type="entry name" value="rve"/>
    <property type="match status" value="1"/>
</dbReference>
<keyword evidence="4" id="KW-1185">Reference proteome</keyword>
<evidence type="ECO:0000313" key="4">
    <source>
        <dbReference type="Proteomes" id="UP001159042"/>
    </source>
</evidence>
<dbReference type="PANTHER" id="PTHR37984">
    <property type="entry name" value="PROTEIN CBG26694"/>
    <property type="match status" value="1"/>
</dbReference>
<proteinExistence type="predicted"/>
<comment type="caution">
    <text evidence="3">The sequence shown here is derived from an EMBL/GenBank/DDBJ whole genome shotgun (WGS) entry which is preliminary data.</text>
</comment>
<dbReference type="PANTHER" id="PTHR37984:SF5">
    <property type="entry name" value="PROTEIN NYNRIN-LIKE"/>
    <property type="match status" value="1"/>
</dbReference>
<feature type="compositionally biased region" description="Acidic residues" evidence="1">
    <location>
        <begin position="262"/>
        <end position="271"/>
    </location>
</feature>
<feature type="domain" description="Integrase catalytic" evidence="2">
    <location>
        <begin position="1"/>
        <end position="130"/>
    </location>
</feature>
<evidence type="ECO:0000259" key="2">
    <source>
        <dbReference type="PROSITE" id="PS50994"/>
    </source>
</evidence>
<dbReference type="EMBL" id="JANEYG010000349">
    <property type="protein sequence ID" value="KAJ8910137.1"/>
    <property type="molecule type" value="Genomic_DNA"/>
</dbReference>
<evidence type="ECO:0000256" key="1">
    <source>
        <dbReference type="SAM" id="MobiDB-lite"/>
    </source>
</evidence>
<dbReference type="AlphaFoldDB" id="A0AAV8V7P2"/>
<dbReference type="Proteomes" id="UP001159042">
    <property type="component" value="Unassembled WGS sequence"/>
</dbReference>
<dbReference type="PROSITE" id="PS50994">
    <property type="entry name" value="INTEGRASE"/>
    <property type="match status" value="1"/>
</dbReference>